<dbReference type="InterPro" id="IPR013538">
    <property type="entry name" value="ASHA1/2-like_C"/>
</dbReference>
<keyword evidence="4" id="KW-1185">Reference proteome</keyword>
<dbReference type="InterPro" id="IPR023393">
    <property type="entry name" value="START-like_dom_sf"/>
</dbReference>
<organism evidence="3 4">
    <name type="scientific">Nocardioides luteus</name>
    <dbReference type="NCBI Taxonomy" id="1844"/>
    <lineage>
        <taxon>Bacteria</taxon>
        <taxon>Bacillati</taxon>
        <taxon>Actinomycetota</taxon>
        <taxon>Actinomycetes</taxon>
        <taxon>Propionibacteriales</taxon>
        <taxon>Nocardioidaceae</taxon>
        <taxon>Nocardioides</taxon>
    </lineage>
</organism>
<dbReference type="Pfam" id="PF08327">
    <property type="entry name" value="AHSA1"/>
    <property type="match status" value="1"/>
</dbReference>
<evidence type="ECO:0000313" key="3">
    <source>
        <dbReference type="EMBL" id="OIJ25408.1"/>
    </source>
</evidence>
<dbReference type="OrthoDB" id="268331at2"/>
<accession>A0A1J4N4A7</accession>
<evidence type="ECO:0000259" key="2">
    <source>
        <dbReference type="Pfam" id="PF08327"/>
    </source>
</evidence>
<sequence>MSITREPTSVDLEITVDVPVEHAFKVFTEDFDRIKPREHNMLPVEIAETVLEPRAGGRVYDRGVDGSTCQWARVLVVEPPHRLVISWDITPAFQLEPDPARCSEVEFTFTSVGPEQTHVRLEHRHLDRHGAGWQGWRDRAAGDSAWGIYLERFRALAEA</sequence>
<dbReference type="CDD" id="cd08891">
    <property type="entry name" value="SRPBCC_CalC"/>
    <property type="match status" value="1"/>
</dbReference>
<dbReference type="STRING" id="1844.UG56_017555"/>
<proteinExistence type="inferred from homology"/>
<feature type="domain" description="Activator of Hsp90 ATPase homologue 1/2-like C-terminal" evidence="2">
    <location>
        <begin position="18"/>
        <end position="157"/>
    </location>
</feature>
<evidence type="ECO:0000313" key="4">
    <source>
        <dbReference type="Proteomes" id="UP000033772"/>
    </source>
</evidence>
<comment type="similarity">
    <text evidence="1">Belongs to the AHA1 family.</text>
</comment>
<protein>
    <submittedName>
        <fullName evidence="3">ATPase</fullName>
    </submittedName>
</protein>
<dbReference type="SUPFAM" id="SSF55961">
    <property type="entry name" value="Bet v1-like"/>
    <property type="match status" value="1"/>
</dbReference>
<dbReference type="AlphaFoldDB" id="A0A1J4N4A7"/>
<reference evidence="3" key="1">
    <citation type="submission" date="2016-10" db="EMBL/GenBank/DDBJ databases">
        <title>Draft Genome Sequence of Nocardioides luteus Strain BAFB, an Alkane-Degrading Bacterium Isolated from JP-7 Polluted Soil.</title>
        <authorList>
            <person name="Brown L."/>
            <person name="Ruiz O.N."/>
            <person name="Gunasekera T."/>
        </authorList>
    </citation>
    <scope>NUCLEOTIDE SEQUENCE [LARGE SCALE GENOMIC DNA]</scope>
    <source>
        <strain evidence="3">BAFB</strain>
    </source>
</reference>
<name>A0A1J4N4A7_9ACTN</name>
<gene>
    <name evidence="3" type="ORF">UG56_017555</name>
</gene>
<dbReference type="Proteomes" id="UP000033772">
    <property type="component" value="Unassembled WGS sequence"/>
</dbReference>
<evidence type="ECO:0000256" key="1">
    <source>
        <dbReference type="ARBA" id="ARBA00006817"/>
    </source>
</evidence>
<dbReference type="EMBL" id="JZDQ02000025">
    <property type="protein sequence ID" value="OIJ25408.1"/>
    <property type="molecule type" value="Genomic_DNA"/>
</dbReference>
<comment type="caution">
    <text evidence="3">The sequence shown here is derived from an EMBL/GenBank/DDBJ whole genome shotgun (WGS) entry which is preliminary data.</text>
</comment>
<dbReference type="RefSeq" id="WP_045547884.1">
    <property type="nucleotide sequence ID" value="NZ_JZDQ02000025.1"/>
</dbReference>
<dbReference type="Gene3D" id="3.30.530.20">
    <property type="match status" value="1"/>
</dbReference>